<comment type="similarity">
    <text evidence="1">Belongs to the sulfotransferase 1 family.</text>
</comment>
<dbReference type="Gene3D" id="3.40.50.300">
    <property type="entry name" value="P-loop containing nucleotide triphosphate hydrolases"/>
    <property type="match status" value="1"/>
</dbReference>
<dbReference type="SUPFAM" id="SSF52540">
    <property type="entry name" value="P-loop containing nucleoside triphosphate hydrolases"/>
    <property type="match status" value="1"/>
</dbReference>
<protein>
    <recommendedName>
        <fullName evidence="4">Sulfotransferase domain-containing protein</fullName>
    </recommendedName>
</protein>
<organism evidence="5 6">
    <name type="scientific">Salinibacter ruber</name>
    <dbReference type="NCBI Taxonomy" id="146919"/>
    <lineage>
        <taxon>Bacteria</taxon>
        <taxon>Pseudomonadati</taxon>
        <taxon>Rhodothermota</taxon>
        <taxon>Rhodothermia</taxon>
        <taxon>Rhodothermales</taxon>
        <taxon>Salinibacteraceae</taxon>
        <taxon>Salinibacter</taxon>
    </lineage>
</organism>
<feature type="region of interest" description="Disordered" evidence="3">
    <location>
        <begin position="232"/>
        <end position="259"/>
    </location>
</feature>
<dbReference type="InterPro" id="IPR027417">
    <property type="entry name" value="P-loop_NTPase"/>
</dbReference>
<reference evidence="5" key="1">
    <citation type="submission" date="2022-08" db="EMBL/GenBank/DDBJ databases">
        <title>Genomic Encyclopedia of Type Strains, Phase V (KMG-V): Genome sequencing to study the core and pangenomes of soil and plant-associated prokaryotes.</title>
        <authorList>
            <person name="Whitman W."/>
        </authorList>
    </citation>
    <scope>NUCLEOTIDE SEQUENCE</scope>
    <source>
        <strain evidence="5">SP3012</strain>
    </source>
</reference>
<evidence type="ECO:0000313" key="6">
    <source>
        <dbReference type="Proteomes" id="UP001155040"/>
    </source>
</evidence>
<dbReference type="EMBL" id="JANUBF010000006">
    <property type="protein sequence ID" value="MCS4036111.1"/>
    <property type="molecule type" value="Genomic_DNA"/>
</dbReference>
<sequence length="285" mass="32715">MNFVASYPKSGNTWIRMVVAAYSRDSLGASDFIKFGDEEIFSSFEWIDASQYNYQPVSTIPLSNIDLPLQVRLRAAAMLVLEREVEIARRKEETIVVKSHHLHGTVNGFNLWSPEWTDCVVNPVRDPREICCSFAAHLGEDYADTAAYMARSKAQIASQNGLLEHLLGAWSTHVRSWTETEEVPVYTVRYEDMKTNPVETFYDVLNFLNVSNLSMERVERANEKTRFDKVKKAEQKHGRFPESGSQQDQFFRSGQTDGWREELPSQVARKIESDHGEMMEKLGYL</sequence>
<feature type="domain" description="Sulfotransferase" evidence="4">
    <location>
        <begin position="3"/>
        <end position="282"/>
    </location>
</feature>
<evidence type="ECO:0000256" key="2">
    <source>
        <dbReference type="ARBA" id="ARBA00022679"/>
    </source>
</evidence>
<dbReference type="GO" id="GO:0008146">
    <property type="term" value="F:sulfotransferase activity"/>
    <property type="evidence" value="ECO:0007669"/>
    <property type="project" value="InterPro"/>
</dbReference>
<dbReference type="PANTHER" id="PTHR11783">
    <property type="entry name" value="SULFOTRANSFERASE SULT"/>
    <property type="match status" value="1"/>
</dbReference>
<proteinExistence type="inferred from homology"/>
<name>A0A9X2UJW3_9BACT</name>
<dbReference type="Pfam" id="PF00685">
    <property type="entry name" value="Sulfotransfer_1"/>
    <property type="match status" value="1"/>
</dbReference>
<accession>A0A9X2UJW3</accession>
<dbReference type="RefSeq" id="WP_103017350.1">
    <property type="nucleotide sequence ID" value="NZ_JANTZC010000002.1"/>
</dbReference>
<dbReference type="InterPro" id="IPR000863">
    <property type="entry name" value="Sulfotransferase_dom"/>
</dbReference>
<gene>
    <name evidence="5" type="ORF">GGQ01_001166</name>
</gene>
<comment type="caution">
    <text evidence="5">The sequence shown here is derived from an EMBL/GenBank/DDBJ whole genome shotgun (WGS) entry which is preliminary data.</text>
</comment>
<evidence type="ECO:0000313" key="5">
    <source>
        <dbReference type="EMBL" id="MCS4036111.1"/>
    </source>
</evidence>
<dbReference type="AlphaFoldDB" id="A0A9X2UJW3"/>
<evidence type="ECO:0000256" key="1">
    <source>
        <dbReference type="ARBA" id="ARBA00005771"/>
    </source>
</evidence>
<evidence type="ECO:0000259" key="4">
    <source>
        <dbReference type="Pfam" id="PF00685"/>
    </source>
</evidence>
<feature type="compositionally biased region" description="Polar residues" evidence="3">
    <location>
        <begin position="243"/>
        <end position="256"/>
    </location>
</feature>
<dbReference type="Proteomes" id="UP001155040">
    <property type="component" value="Unassembled WGS sequence"/>
</dbReference>
<evidence type="ECO:0000256" key="3">
    <source>
        <dbReference type="SAM" id="MobiDB-lite"/>
    </source>
</evidence>
<keyword evidence="2" id="KW-0808">Transferase</keyword>